<comment type="subcellular location">
    <subcellularLocation>
        <location evidence="2">Cell membrane</location>
    </subcellularLocation>
</comment>
<dbReference type="GO" id="GO:0000272">
    <property type="term" value="P:polysaccharide catabolic process"/>
    <property type="evidence" value="ECO:0007669"/>
    <property type="project" value="UniProtKB-KW"/>
</dbReference>
<dbReference type="HOGENOM" id="CLU_035199_1_0_1"/>
<evidence type="ECO:0000256" key="11">
    <source>
        <dbReference type="ARBA" id="ARBA00037649"/>
    </source>
</evidence>
<dbReference type="VEuPathDB" id="FungiDB:PYU1_G014553"/>
<keyword evidence="5" id="KW-0378">Hydrolase</keyword>
<reference evidence="16" key="2">
    <citation type="submission" date="2010-04" db="EMBL/GenBank/DDBJ databases">
        <authorList>
            <person name="Buell R."/>
            <person name="Hamilton J."/>
            <person name="Hostetler J."/>
        </authorList>
    </citation>
    <scope>NUCLEOTIDE SEQUENCE [LARGE SCALE GENOMIC DNA]</scope>
    <source>
        <strain evidence="16">DAOM:BR144</strain>
    </source>
</reference>
<dbReference type="InterPro" id="IPR050732">
    <property type="entry name" value="Beta-glucan_modifiers"/>
</dbReference>
<evidence type="ECO:0000256" key="7">
    <source>
        <dbReference type="ARBA" id="ARBA00023180"/>
    </source>
</evidence>
<keyword evidence="6" id="KW-0472">Membrane</keyword>
<evidence type="ECO:0000313" key="16">
    <source>
        <dbReference type="Proteomes" id="UP000019132"/>
    </source>
</evidence>
<keyword evidence="10" id="KW-0624">Polysaccharide degradation</keyword>
<comment type="function">
    <text evidence="11">Glucanases play a role in cell expansion during growth, in cell-cell fusion during mating, and in spore release during sporulation. This enzyme may be involved in beta-glucan degradation. Active on laminarin and lichenan.</text>
</comment>
<evidence type="ECO:0000256" key="13">
    <source>
        <dbReference type="ARBA" id="ARBA00043078"/>
    </source>
</evidence>
<dbReference type="InParanoid" id="K3XBI5"/>
<accession>K3XBI5</accession>
<dbReference type="eggNOG" id="ENOG502QTKT">
    <property type="taxonomic scope" value="Eukaryota"/>
</dbReference>
<name>K3XBI5_GLOUD</name>
<evidence type="ECO:0000256" key="6">
    <source>
        <dbReference type="ARBA" id="ARBA00023136"/>
    </source>
</evidence>
<dbReference type="GO" id="GO:0071555">
    <property type="term" value="P:cell wall organization"/>
    <property type="evidence" value="ECO:0007669"/>
    <property type="project" value="UniProtKB-KW"/>
</dbReference>
<dbReference type="Proteomes" id="UP000019132">
    <property type="component" value="Unassembled WGS sequence"/>
</dbReference>
<keyword evidence="16" id="KW-1185">Reference proteome</keyword>
<evidence type="ECO:0000256" key="14">
    <source>
        <dbReference type="SAM" id="SignalP"/>
    </source>
</evidence>
<reference evidence="16" key="1">
    <citation type="journal article" date="2010" name="Genome Biol.">
        <title>Genome sequence of the necrotrophic plant pathogen Pythium ultimum reveals original pathogenicity mechanisms and effector repertoire.</title>
        <authorList>
            <person name="Levesque C.A."/>
            <person name="Brouwer H."/>
            <person name="Cano L."/>
            <person name="Hamilton J.P."/>
            <person name="Holt C."/>
            <person name="Huitema E."/>
            <person name="Raffaele S."/>
            <person name="Robideau G.P."/>
            <person name="Thines M."/>
            <person name="Win J."/>
            <person name="Zerillo M.M."/>
            <person name="Beakes G.W."/>
            <person name="Boore J.L."/>
            <person name="Busam D."/>
            <person name="Dumas B."/>
            <person name="Ferriera S."/>
            <person name="Fuerstenberg S.I."/>
            <person name="Gachon C.M."/>
            <person name="Gaulin E."/>
            <person name="Govers F."/>
            <person name="Grenville-Briggs L."/>
            <person name="Horner N."/>
            <person name="Hostetler J."/>
            <person name="Jiang R.H."/>
            <person name="Johnson J."/>
            <person name="Krajaejun T."/>
            <person name="Lin H."/>
            <person name="Meijer H.J."/>
            <person name="Moore B."/>
            <person name="Morris P."/>
            <person name="Phuntmart V."/>
            <person name="Puiu D."/>
            <person name="Shetty J."/>
            <person name="Stajich J.E."/>
            <person name="Tripathy S."/>
            <person name="Wawra S."/>
            <person name="van West P."/>
            <person name="Whitty B.R."/>
            <person name="Coutinho P.M."/>
            <person name="Henrissat B."/>
            <person name="Martin F."/>
            <person name="Thomas P.D."/>
            <person name="Tyler B.M."/>
            <person name="De Vries R.P."/>
            <person name="Kamoun S."/>
            <person name="Yandell M."/>
            <person name="Tisserat N."/>
            <person name="Buell C.R."/>
        </authorList>
    </citation>
    <scope>NUCLEOTIDE SEQUENCE</scope>
    <source>
        <strain evidence="16">DAOM:BR144</strain>
    </source>
</reference>
<evidence type="ECO:0000256" key="9">
    <source>
        <dbReference type="ARBA" id="ARBA00023316"/>
    </source>
</evidence>
<feature type="chain" id="PRO_5003868594" description="glucan endo-1,3-beta-D-glucosidase" evidence="14">
    <location>
        <begin position="27"/>
        <end position="369"/>
    </location>
</feature>
<protein>
    <recommendedName>
        <fullName evidence="3">glucan endo-1,3-beta-D-glucosidase</fullName>
        <ecNumber evidence="3">3.2.1.39</ecNumber>
    </recommendedName>
    <alternativeName>
        <fullName evidence="13">Endo-1,3-beta-glucanase btgC</fullName>
    </alternativeName>
    <alternativeName>
        <fullName evidence="12">Laminarinase btgC</fullName>
    </alternativeName>
</protein>
<evidence type="ECO:0000256" key="1">
    <source>
        <dbReference type="ARBA" id="ARBA00000382"/>
    </source>
</evidence>
<feature type="signal peptide" evidence="14">
    <location>
        <begin position="1"/>
        <end position="26"/>
    </location>
</feature>
<dbReference type="AlphaFoldDB" id="K3XBI5"/>
<dbReference type="SUPFAM" id="SSF51445">
    <property type="entry name" value="(Trans)glycosidases"/>
    <property type="match status" value="1"/>
</dbReference>
<dbReference type="EnsemblProtists" id="PYU1_T014584">
    <property type="protein sequence ID" value="PYU1_T014584"/>
    <property type="gene ID" value="PYU1_G014553"/>
</dbReference>
<comment type="catalytic activity">
    <reaction evidence="1">
        <text>Hydrolysis of (1-&gt;3)-beta-D-glucosidic linkages in (1-&gt;3)-beta-D-glucans.</text>
        <dbReference type="EC" id="3.2.1.39"/>
    </reaction>
</comment>
<organism evidence="15 16">
    <name type="scientific">Globisporangium ultimum (strain ATCC 200006 / CBS 805.95 / DAOM BR144)</name>
    <name type="common">Pythium ultimum</name>
    <dbReference type="NCBI Taxonomy" id="431595"/>
    <lineage>
        <taxon>Eukaryota</taxon>
        <taxon>Sar</taxon>
        <taxon>Stramenopiles</taxon>
        <taxon>Oomycota</taxon>
        <taxon>Peronosporomycetes</taxon>
        <taxon>Pythiales</taxon>
        <taxon>Pythiaceae</taxon>
        <taxon>Globisporangium</taxon>
    </lineage>
</organism>
<dbReference type="EC" id="3.2.1.39" evidence="3"/>
<dbReference type="Gene3D" id="3.20.20.80">
    <property type="entry name" value="Glycosidases"/>
    <property type="match status" value="1"/>
</dbReference>
<evidence type="ECO:0000256" key="5">
    <source>
        <dbReference type="ARBA" id="ARBA00022801"/>
    </source>
</evidence>
<dbReference type="GO" id="GO:0042973">
    <property type="term" value="F:glucan endo-1,3-beta-D-glucosidase activity"/>
    <property type="evidence" value="ECO:0007669"/>
    <property type="project" value="UniProtKB-EC"/>
</dbReference>
<evidence type="ECO:0000256" key="2">
    <source>
        <dbReference type="ARBA" id="ARBA00004236"/>
    </source>
</evidence>
<evidence type="ECO:0000256" key="12">
    <source>
        <dbReference type="ARBA" id="ARBA00042373"/>
    </source>
</evidence>
<evidence type="ECO:0000256" key="10">
    <source>
        <dbReference type="ARBA" id="ARBA00023326"/>
    </source>
</evidence>
<keyword evidence="4" id="KW-1003">Cell membrane</keyword>
<dbReference type="PANTHER" id="PTHR16631">
    <property type="entry name" value="GLUCAN 1,3-BETA-GLUCOSIDASE"/>
    <property type="match status" value="1"/>
</dbReference>
<proteinExistence type="predicted"/>
<dbReference type="EMBL" id="GL376618">
    <property type="status" value="NOT_ANNOTATED_CDS"/>
    <property type="molecule type" value="Genomic_DNA"/>
</dbReference>
<keyword evidence="9" id="KW-0961">Cell wall biogenesis/degradation</keyword>
<dbReference type="InterPro" id="IPR017853">
    <property type="entry name" value="GH"/>
</dbReference>
<keyword evidence="7" id="KW-0325">Glycoprotein</keyword>
<evidence type="ECO:0000313" key="15">
    <source>
        <dbReference type="EnsemblProtists" id="PYU1_T014584"/>
    </source>
</evidence>
<dbReference type="PANTHER" id="PTHR16631:SF17">
    <property type="entry name" value="GLUCAN ENDO-1,3-BETA-GLUCOSIDASE BTGC"/>
    <property type="match status" value="1"/>
</dbReference>
<keyword evidence="8" id="KW-0119">Carbohydrate metabolism</keyword>
<keyword evidence="14" id="KW-0732">Signal</keyword>
<evidence type="ECO:0000256" key="8">
    <source>
        <dbReference type="ARBA" id="ARBA00023277"/>
    </source>
</evidence>
<dbReference type="GO" id="GO:0005886">
    <property type="term" value="C:plasma membrane"/>
    <property type="evidence" value="ECO:0007669"/>
    <property type="project" value="UniProtKB-SubCell"/>
</dbReference>
<dbReference type="STRING" id="431595.K3XBI5"/>
<sequence>MKRCAASLLLLLLYALLVVSLSRVDALNLKLKGVNYDFRRGPDGDPTRCKVPAKINKELSALASITPRIRIYSVSDCNVRPILKYARLYNLSVWMGVWVGNTTNIFENELKTLTKLVSEGAIDTELVVCVNVGSEALYRNDTTPEQLIANMQSVKELFKANSLESIPITITDTLDSLLSHPEVVDAVDIVSLNAFPFWSKIPVEDAAANLNESIAPLAKIVGRKEIVITETGWATDGSDHRASKASPESAARYLNDFFLLAEQNQWMYYYFSGFDTPYRKQMENNVNTVEAYFGIFSVGANMIKAYEQLVINGTDGEDGPTTNITTKVIATVPSPSPASASAVLMTANALCVAITTSLTLLIAMLDDLF</sequence>
<evidence type="ECO:0000256" key="3">
    <source>
        <dbReference type="ARBA" id="ARBA00012780"/>
    </source>
</evidence>
<evidence type="ECO:0000256" key="4">
    <source>
        <dbReference type="ARBA" id="ARBA00022475"/>
    </source>
</evidence>
<reference evidence="15" key="3">
    <citation type="submission" date="2015-02" db="UniProtKB">
        <authorList>
            <consortium name="EnsemblProtists"/>
        </authorList>
    </citation>
    <scope>IDENTIFICATION</scope>
    <source>
        <strain evidence="15">DAOM BR144</strain>
    </source>
</reference>